<keyword evidence="1" id="KW-0472">Membrane</keyword>
<sequence length="193" mass="21459">MELGIALYRWVSLGIVSCRVVSCRVVVFGGQRDRDLHYRGNIFSGGGAEHDRLLQETNEPPSGSVAALGHDIRDAIYPTPTPCRPLPSPAFMLSSVHLPCHLLYVNLLSSFFFVYFDLFIQNPAFPCHPLPSYCYPLSIYPVNSCMLTSSHLFFVFLSIYLKPSLTLPYPALPCLPFVTLCPFILSPPSLSVC</sequence>
<dbReference type="EMBL" id="VSRR010012582">
    <property type="protein sequence ID" value="MPC54720.1"/>
    <property type="molecule type" value="Genomic_DNA"/>
</dbReference>
<evidence type="ECO:0000256" key="1">
    <source>
        <dbReference type="SAM" id="Phobius"/>
    </source>
</evidence>
<protein>
    <submittedName>
        <fullName evidence="2">Uncharacterized protein</fullName>
    </submittedName>
</protein>
<proteinExistence type="predicted"/>
<evidence type="ECO:0000313" key="3">
    <source>
        <dbReference type="Proteomes" id="UP000324222"/>
    </source>
</evidence>
<name>A0A5B7G3M3_PORTR</name>
<organism evidence="2 3">
    <name type="scientific">Portunus trituberculatus</name>
    <name type="common">Swimming crab</name>
    <name type="synonym">Neptunus trituberculatus</name>
    <dbReference type="NCBI Taxonomy" id="210409"/>
    <lineage>
        <taxon>Eukaryota</taxon>
        <taxon>Metazoa</taxon>
        <taxon>Ecdysozoa</taxon>
        <taxon>Arthropoda</taxon>
        <taxon>Crustacea</taxon>
        <taxon>Multicrustacea</taxon>
        <taxon>Malacostraca</taxon>
        <taxon>Eumalacostraca</taxon>
        <taxon>Eucarida</taxon>
        <taxon>Decapoda</taxon>
        <taxon>Pleocyemata</taxon>
        <taxon>Brachyura</taxon>
        <taxon>Eubrachyura</taxon>
        <taxon>Portunoidea</taxon>
        <taxon>Portunidae</taxon>
        <taxon>Portuninae</taxon>
        <taxon>Portunus</taxon>
    </lineage>
</organism>
<accession>A0A5B7G3M3</accession>
<evidence type="ECO:0000313" key="2">
    <source>
        <dbReference type="EMBL" id="MPC54720.1"/>
    </source>
</evidence>
<gene>
    <name evidence="2" type="ORF">E2C01_048645</name>
</gene>
<reference evidence="2 3" key="1">
    <citation type="submission" date="2019-05" db="EMBL/GenBank/DDBJ databases">
        <title>Another draft genome of Portunus trituberculatus and its Hox gene families provides insights of decapod evolution.</title>
        <authorList>
            <person name="Jeong J.-H."/>
            <person name="Song I."/>
            <person name="Kim S."/>
            <person name="Choi T."/>
            <person name="Kim D."/>
            <person name="Ryu S."/>
            <person name="Kim W."/>
        </authorList>
    </citation>
    <scope>NUCLEOTIDE SEQUENCE [LARGE SCALE GENOMIC DNA]</scope>
    <source>
        <tissue evidence="2">Muscle</tissue>
    </source>
</reference>
<dbReference type="Proteomes" id="UP000324222">
    <property type="component" value="Unassembled WGS sequence"/>
</dbReference>
<dbReference type="AlphaFoldDB" id="A0A5B7G3M3"/>
<keyword evidence="1" id="KW-0812">Transmembrane</keyword>
<comment type="caution">
    <text evidence="2">The sequence shown here is derived from an EMBL/GenBank/DDBJ whole genome shotgun (WGS) entry which is preliminary data.</text>
</comment>
<feature type="transmembrane region" description="Helical" evidence="1">
    <location>
        <begin position="102"/>
        <end position="120"/>
    </location>
</feature>
<keyword evidence="3" id="KW-1185">Reference proteome</keyword>
<keyword evidence="1" id="KW-1133">Transmembrane helix</keyword>
<feature type="transmembrane region" description="Helical" evidence="1">
    <location>
        <begin position="140"/>
        <end position="160"/>
    </location>
</feature>